<name>A0ABR3FJD5_9AGAR</name>
<feature type="coiled-coil region" evidence="1">
    <location>
        <begin position="523"/>
        <end position="599"/>
    </location>
</feature>
<gene>
    <name evidence="3" type="ORF">V5O48_006486</name>
</gene>
<feature type="compositionally biased region" description="Basic and acidic residues" evidence="2">
    <location>
        <begin position="127"/>
        <end position="149"/>
    </location>
</feature>
<comment type="caution">
    <text evidence="3">The sequence shown here is derived from an EMBL/GenBank/DDBJ whole genome shotgun (WGS) entry which is preliminary data.</text>
</comment>
<evidence type="ECO:0000313" key="3">
    <source>
        <dbReference type="EMBL" id="KAL0575482.1"/>
    </source>
</evidence>
<reference evidence="3 4" key="1">
    <citation type="submission" date="2024-02" db="EMBL/GenBank/DDBJ databases">
        <title>A draft genome for the cacao thread blight pathogen Marasmius crinis-equi.</title>
        <authorList>
            <person name="Cohen S.P."/>
            <person name="Baruah I.K."/>
            <person name="Amoako-Attah I."/>
            <person name="Bukari Y."/>
            <person name="Meinhardt L.W."/>
            <person name="Bailey B.A."/>
        </authorList>
    </citation>
    <scope>NUCLEOTIDE SEQUENCE [LARGE SCALE GENOMIC DNA]</scope>
    <source>
        <strain evidence="3 4">GH-76</strain>
    </source>
</reference>
<dbReference type="Proteomes" id="UP001465976">
    <property type="component" value="Unassembled WGS sequence"/>
</dbReference>
<dbReference type="EMBL" id="JBAHYK010000299">
    <property type="protein sequence ID" value="KAL0575482.1"/>
    <property type="molecule type" value="Genomic_DNA"/>
</dbReference>
<keyword evidence="1" id="KW-0175">Coiled coil</keyword>
<evidence type="ECO:0000256" key="2">
    <source>
        <dbReference type="SAM" id="MobiDB-lite"/>
    </source>
</evidence>
<feature type="region of interest" description="Disordered" evidence="2">
    <location>
        <begin position="171"/>
        <end position="198"/>
    </location>
</feature>
<organism evidence="3 4">
    <name type="scientific">Marasmius crinis-equi</name>
    <dbReference type="NCBI Taxonomy" id="585013"/>
    <lineage>
        <taxon>Eukaryota</taxon>
        <taxon>Fungi</taxon>
        <taxon>Dikarya</taxon>
        <taxon>Basidiomycota</taxon>
        <taxon>Agaricomycotina</taxon>
        <taxon>Agaricomycetes</taxon>
        <taxon>Agaricomycetidae</taxon>
        <taxon>Agaricales</taxon>
        <taxon>Marasmiineae</taxon>
        <taxon>Marasmiaceae</taxon>
        <taxon>Marasmius</taxon>
    </lineage>
</organism>
<sequence>MSSSRKRRGSDSAHSDNSRLQKVLVLGDNNETFKDHIKRLESQLASQEVSYNQQIESFNETNKHLLRRITTLDDTNQELIQRIETLDESIGHYRQLADENRNKDRTKHLELEWASLEKTAPGPIREQGPRRDNTPEYHKSLRDRDKNQWKQKEVAFQREIDKLKAQLELGNPKVSSSAKGKSVEATADAKDLSSRLRRSEEARKALEQRIIQMQEGAVNTVTHQTQASGDKPSELETLNQELSAEVVTQREQLADMQRDKEIASRERDEALEREHEVARLLGISDEALQESQASLTDAEATHKALLTDYGVLGKHIKVLRTEKESVIQERDKSLAREQETAGKLRISDQTLQKHLRDLEESNASLANAQTVHKALLTEYATLDEQITMLRTEKELVIQERDEALAREHETAGNLQINDEALQKHMRKQAELQASLVDTEATHEALLSKHTALKRQMREDLVNPDGRIASLWNEKESVIQERDEALAREQETSAKLRISDETLQKHLRDLEESKASLADVKTVHKALLTEYAALDEQIAMLRTEKELVIQERDDALTREHETAGNLKISDEALQKHMRNLEELQTSLTDAETAHEALHTEHATMDEQITVLQTEKESVIQERDEALAREQETAGKLRISDDALHEHIRNLEKSQGSLTDVEIAHKALLAVSLVLENIKRRISLTLFRAQEYADLDKRITILRTEKESVVQERDEALAREQETAGKLRISDEALHEHIRNLEKSQGSLTDAEIAHKALLTEYADLDKHIKILRTEKESVVQERDEALAREQETAGKLRISDEALHEHIRNLEQSQASLTSTKAAHNALLSEHSALQGRSKEGHASQDRRITALQTKHGALERELAEVVASSKEAQRLAFDERDVALSQELKMSQKLHACQEALQHQIENVQALQRVPHTRNEEHVEALNESHSRIRNLRRALERPQEKEKFILELQGLRQRDQTELRQAREDSHIAQSRHNELVRRHDKEQSVLRTRLNQGHTPRLDYRPPNRNITSMNQGRPRTTINRVLPRQEQNVPAQDHGGNSLVDYFKKETLRGANIIKETKHAQRALYKYELVSPILLGAAYYESKANLHESQQEETVAEEDWQVALQPREPSVSPSSSSSDSSSSDEGESDTEEVKAEHDDT</sequence>
<keyword evidence="4" id="KW-1185">Reference proteome</keyword>
<feature type="region of interest" description="Disordered" evidence="2">
    <location>
        <begin position="1096"/>
        <end position="1147"/>
    </location>
</feature>
<feature type="region of interest" description="Disordered" evidence="2">
    <location>
        <begin position="117"/>
        <end position="149"/>
    </location>
</feature>
<protein>
    <submittedName>
        <fullName evidence="3">Uncharacterized protein</fullName>
    </submittedName>
</protein>
<feature type="region of interest" description="Disordered" evidence="2">
    <location>
        <begin position="251"/>
        <end position="270"/>
    </location>
</feature>
<evidence type="ECO:0000313" key="4">
    <source>
        <dbReference type="Proteomes" id="UP001465976"/>
    </source>
</evidence>
<feature type="compositionally biased region" description="Basic and acidic residues" evidence="2">
    <location>
        <begin position="252"/>
        <end position="270"/>
    </location>
</feature>
<evidence type="ECO:0000256" key="1">
    <source>
        <dbReference type="SAM" id="Coils"/>
    </source>
</evidence>
<feature type="compositionally biased region" description="Basic and acidic residues" evidence="2">
    <location>
        <begin position="9"/>
        <end position="19"/>
    </location>
</feature>
<feature type="compositionally biased region" description="Basic and acidic residues" evidence="2">
    <location>
        <begin position="187"/>
        <end position="198"/>
    </location>
</feature>
<feature type="compositionally biased region" description="Low complexity" evidence="2">
    <location>
        <begin position="1113"/>
        <end position="1128"/>
    </location>
</feature>
<accession>A0ABR3FJD5</accession>
<feature type="compositionally biased region" description="Basic and acidic residues" evidence="2">
    <location>
        <begin position="1138"/>
        <end position="1147"/>
    </location>
</feature>
<proteinExistence type="predicted"/>
<feature type="region of interest" description="Disordered" evidence="2">
    <location>
        <begin position="1"/>
        <end position="21"/>
    </location>
</feature>